<accession>J9FQQ1</accession>
<sequence length="72" mass="8217">MLQVQIAPKRHARMLFLIGNGIVALQIIWLDIGGGVAKKIQILMILHPCLMPNLTVHLDRKIDFFLSRYPEP</sequence>
<protein>
    <submittedName>
        <fullName evidence="2">Uncharacterized protein</fullName>
    </submittedName>
</protein>
<keyword evidence="1" id="KW-1133">Transmembrane helix</keyword>
<comment type="caution">
    <text evidence="2">The sequence shown here is derived from an EMBL/GenBank/DDBJ whole genome shotgun (WGS) entry which is preliminary data.</text>
</comment>
<name>J9FQQ1_9ZZZZ</name>
<proteinExistence type="predicted"/>
<keyword evidence="1" id="KW-0812">Transmembrane</keyword>
<evidence type="ECO:0000256" key="1">
    <source>
        <dbReference type="SAM" id="Phobius"/>
    </source>
</evidence>
<evidence type="ECO:0000313" key="2">
    <source>
        <dbReference type="EMBL" id="EJW96813.1"/>
    </source>
</evidence>
<reference evidence="2" key="1">
    <citation type="journal article" date="2012" name="PLoS ONE">
        <title>Gene sets for utilization of primary and secondary nutrition supplies in the distal gut of endangered iberian lynx.</title>
        <authorList>
            <person name="Alcaide M."/>
            <person name="Messina E."/>
            <person name="Richter M."/>
            <person name="Bargiela R."/>
            <person name="Peplies J."/>
            <person name="Huws S.A."/>
            <person name="Newbold C.J."/>
            <person name="Golyshin P.N."/>
            <person name="Simon M.A."/>
            <person name="Lopez G."/>
            <person name="Yakimov M.M."/>
            <person name="Ferrer M."/>
        </authorList>
    </citation>
    <scope>NUCLEOTIDE SEQUENCE</scope>
</reference>
<feature type="transmembrane region" description="Helical" evidence="1">
    <location>
        <begin position="12"/>
        <end position="30"/>
    </location>
</feature>
<organism evidence="2">
    <name type="scientific">gut metagenome</name>
    <dbReference type="NCBI Taxonomy" id="749906"/>
    <lineage>
        <taxon>unclassified sequences</taxon>
        <taxon>metagenomes</taxon>
        <taxon>organismal metagenomes</taxon>
    </lineage>
</organism>
<dbReference type="AlphaFoldDB" id="J9FQQ1"/>
<dbReference type="EMBL" id="AMCI01005090">
    <property type="protein sequence ID" value="EJW96813.1"/>
    <property type="molecule type" value="Genomic_DNA"/>
</dbReference>
<keyword evidence="1" id="KW-0472">Membrane</keyword>
<gene>
    <name evidence="2" type="ORF">EVA_15080</name>
</gene>